<organism evidence="2 3">
    <name type="scientific">Colletotrichum sublineola</name>
    <name type="common">Sorghum anthracnose fungus</name>
    <dbReference type="NCBI Taxonomy" id="1173701"/>
    <lineage>
        <taxon>Eukaryota</taxon>
        <taxon>Fungi</taxon>
        <taxon>Dikarya</taxon>
        <taxon>Ascomycota</taxon>
        <taxon>Pezizomycotina</taxon>
        <taxon>Sordariomycetes</taxon>
        <taxon>Hypocreomycetidae</taxon>
        <taxon>Glomerellales</taxon>
        <taxon>Glomerellaceae</taxon>
        <taxon>Colletotrichum</taxon>
        <taxon>Colletotrichum graminicola species complex</taxon>
    </lineage>
</organism>
<feature type="compositionally biased region" description="Basic and acidic residues" evidence="1">
    <location>
        <begin position="1"/>
        <end position="10"/>
    </location>
</feature>
<gene>
    <name evidence="2" type="ORF">CSUB01_11907</name>
</gene>
<comment type="caution">
    <text evidence="2">The sequence shown here is derived from an EMBL/GenBank/DDBJ whole genome shotgun (WGS) entry which is preliminary data.</text>
</comment>
<evidence type="ECO:0000313" key="3">
    <source>
        <dbReference type="Proteomes" id="UP000027238"/>
    </source>
</evidence>
<feature type="compositionally biased region" description="Low complexity" evidence="1">
    <location>
        <begin position="61"/>
        <end position="77"/>
    </location>
</feature>
<protein>
    <submittedName>
        <fullName evidence="2">Uncharacterized protein</fullName>
    </submittedName>
</protein>
<proteinExistence type="predicted"/>
<feature type="region of interest" description="Disordered" evidence="1">
    <location>
        <begin position="1"/>
        <end position="110"/>
    </location>
</feature>
<evidence type="ECO:0000256" key="1">
    <source>
        <dbReference type="SAM" id="MobiDB-lite"/>
    </source>
</evidence>
<dbReference type="HOGENOM" id="CLU_1532453_0_0_1"/>
<dbReference type="Proteomes" id="UP000027238">
    <property type="component" value="Unassembled WGS sequence"/>
</dbReference>
<reference evidence="3" key="1">
    <citation type="journal article" date="2014" name="Genome Announc.">
        <title>Draft genome sequence of Colletotrichum sublineola, a destructive pathogen of cultivated sorghum.</title>
        <authorList>
            <person name="Baroncelli R."/>
            <person name="Sanz-Martin J.M."/>
            <person name="Rech G.E."/>
            <person name="Sukno S.A."/>
            <person name="Thon M.R."/>
        </authorList>
    </citation>
    <scope>NUCLEOTIDE SEQUENCE [LARGE SCALE GENOMIC DNA]</scope>
    <source>
        <strain evidence="3">TX430BB</strain>
    </source>
</reference>
<sequence length="175" mass="19536">MYQPRTERPQPRLPPQMQPQRHPPYLRAVRVPRRSGYQQAVGGSVRAQRQGLIASAAQGKNSPNSASNNPQSLPASSTSGKPTSPTALRLPSISRTSSRKVSETQEDDPELRTYLSEELNSINQGLCNLTEEVRRVSERMEQFHRIFETAGALEEPEDLETDDLGLGDMTDFVNY</sequence>
<dbReference type="EMBL" id="JMSE01000383">
    <property type="protein sequence ID" value="KDN70176.1"/>
    <property type="molecule type" value="Genomic_DNA"/>
</dbReference>
<name>A0A066XWR2_COLSU</name>
<keyword evidence="3" id="KW-1185">Reference proteome</keyword>
<evidence type="ECO:0000313" key="2">
    <source>
        <dbReference type="EMBL" id="KDN70176.1"/>
    </source>
</evidence>
<dbReference type="AlphaFoldDB" id="A0A066XWR2"/>
<accession>A0A066XWR2</accession>